<sequence>MREEKEKLLPNTSVTRWLSNIVHIHLVTGPPDEGSEKSGSAVKLNWDVIPTSSKSSHKARDRHEDTKAQPVMLTPAANNHGRNRETLAQYKRKNESDEEPTFLHLTKLQTRTQPQPVLQPD</sequence>
<evidence type="ECO:0000313" key="3">
    <source>
        <dbReference type="Proteomes" id="UP000215335"/>
    </source>
</evidence>
<protein>
    <submittedName>
        <fullName evidence="2">Uncharacterized protein</fullName>
    </submittedName>
</protein>
<proteinExistence type="predicted"/>
<reference evidence="2 3" key="1">
    <citation type="journal article" date="2017" name="Curr. Biol.">
        <title>The Evolution of Venom by Co-option of Single-Copy Genes.</title>
        <authorList>
            <person name="Martinson E.O."/>
            <person name="Mrinalini"/>
            <person name="Kelkar Y.D."/>
            <person name="Chang C.H."/>
            <person name="Werren J.H."/>
        </authorList>
    </citation>
    <scope>NUCLEOTIDE SEQUENCE [LARGE SCALE GENOMIC DNA]</scope>
    <source>
        <strain evidence="2 3">Alberta</strain>
        <tissue evidence="2">Whole body</tissue>
    </source>
</reference>
<feature type="region of interest" description="Disordered" evidence="1">
    <location>
        <begin position="49"/>
        <end position="121"/>
    </location>
</feature>
<comment type="caution">
    <text evidence="2">The sequence shown here is derived from an EMBL/GenBank/DDBJ whole genome shotgun (WGS) entry which is preliminary data.</text>
</comment>
<dbReference type="Proteomes" id="UP000215335">
    <property type="component" value="Unassembled WGS sequence"/>
</dbReference>
<name>A0A232EHJ6_9HYME</name>
<keyword evidence="3" id="KW-1185">Reference proteome</keyword>
<feature type="compositionally biased region" description="Polar residues" evidence="1">
    <location>
        <begin position="107"/>
        <end position="121"/>
    </location>
</feature>
<organism evidence="2 3">
    <name type="scientific">Trichomalopsis sarcophagae</name>
    <dbReference type="NCBI Taxonomy" id="543379"/>
    <lineage>
        <taxon>Eukaryota</taxon>
        <taxon>Metazoa</taxon>
        <taxon>Ecdysozoa</taxon>
        <taxon>Arthropoda</taxon>
        <taxon>Hexapoda</taxon>
        <taxon>Insecta</taxon>
        <taxon>Pterygota</taxon>
        <taxon>Neoptera</taxon>
        <taxon>Endopterygota</taxon>
        <taxon>Hymenoptera</taxon>
        <taxon>Apocrita</taxon>
        <taxon>Proctotrupomorpha</taxon>
        <taxon>Chalcidoidea</taxon>
        <taxon>Pteromalidae</taxon>
        <taxon>Pteromalinae</taxon>
        <taxon>Trichomalopsis</taxon>
    </lineage>
</organism>
<accession>A0A232EHJ6</accession>
<dbReference type="AlphaFoldDB" id="A0A232EHJ6"/>
<dbReference type="EMBL" id="NNAY01004476">
    <property type="protein sequence ID" value="OXU17840.1"/>
    <property type="molecule type" value="Genomic_DNA"/>
</dbReference>
<gene>
    <name evidence="2" type="ORF">TSAR_003710</name>
</gene>
<evidence type="ECO:0000313" key="2">
    <source>
        <dbReference type="EMBL" id="OXU17840.1"/>
    </source>
</evidence>
<evidence type="ECO:0000256" key="1">
    <source>
        <dbReference type="SAM" id="MobiDB-lite"/>
    </source>
</evidence>